<feature type="chain" id="PRO_5024372266" description="DUF4352 domain-containing protein" evidence="1">
    <location>
        <begin position="23"/>
        <end position="148"/>
    </location>
</feature>
<dbReference type="OrthoDB" id="673708at2"/>
<dbReference type="AlphaFoldDB" id="A0A5P2G2B8"/>
<feature type="signal peptide" evidence="1">
    <location>
        <begin position="1"/>
        <end position="22"/>
    </location>
</feature>
<dbReference type="EMBL" id="CP044016">
    <property type="protein sequence ID" value="QES89615.1"/>
    <property type="molecule type" value="Genomic_DNA"/>
</dbReference>
<accession>A0A5P2G2B8</accession>
<evidence type="ECO:0000256" key="1">
    <source>
        <dbReference type="SAM" id="SignalP"/>
    </source>
</evidence>
<dbReference type="KEGG" id="arac:E0W69_013395"/>
<organism evidence="2 3">
    <name type="scientific">Rhizosphaericola mali</name>
    <dbReference type="NCBI Taxonomy" id="2545455"/>
    <lineage>
        <taxon>Bacteria</taxon>
        <taxon>Pseudomonadati</taxon>
        <taxon>Bacteroidota</taxon>
        <taxon>Chitinophagia</taxon>
        <taxon>Chitinophagales</taxon>
        <taxon>Chitinophagaceae</taxon>
        <taxon>Rhizosphaericola</taxon>
    </lineage>
</organism>
<name>A0A5P2G2B8_9BACT</name>
<proteinExistence type="predicted"/>
<evidence type="ECO:0008006" key="4">
    <source>
        <dbReference type="Google" id="ProtNLM"/>
    </source>
</evidence>
<evidence type="ECO:0000313" key="3">
    <source>
        <dbReference type="Proteomes" id="UP000292424"/>
    </source>
</evidence>
<gene>
    <name evidence="2" type="ORF">E0W69_013395</name>
</gene>
<protein>
    <recommendedName>
        <fullName evidence="4">DUF4352 domain-containing protein</fullName>
    </recommendedName>
</protein>
<sequence length="148" mass="16298">MKKKIFGLLVLAATVANVTVNAATINEKEKEAKAAVKSTEDDKLKDEASVNYLGEMNSTSIVFDVAYANPSGKAFKILITNNQGDPLFEQVFKGSDFNKKVMIKKDPDTNGMVNFYVKPFKSKASYAKSFYLNTDTKFVSNTSVENAD</sequence>
<dbReference type="Proteomes" id="UP000292424">
    <property type="component" value="Chromosome"/>
</dbReference>
<keyword evidence="1" id="KW-0732">Signal</keyword>
<evidence type="ECO:0000313" key="2">
    <source>
        <dbReference type="EMBL" id="QES89615.1"/>
    </source>
</evidence>
<dbReference type="RefSeq" id="WP_131330558.1">
    <property type="nucleotide sequence ID" value="NZ_CP044016.1"/>
</dbReference>
<keyword evidence="3" id="KW-1185">Reference proteome</keyword>
<reference evidence="2 3" key="1">
    <citation type="submission" date="2019-09" db="EMBL/GenBank/DDBJ databases">
        <title>Complete genome sequence of Arachidicoccus sp. B3-10 isolated from apple orchard soil.</title>
        <authorList>
            <person name="Kim H.S."/>
            <person name="Han K.-I."/>
            <person name="Suh M.K."/>
            <person name="Lee K.C."/>
            <person name="Eom M.K."/>
            <person name="Kim J.-S."/>
            <person name="Kang S.W."/>
            <person name="Sin Y."/>
            <person name="Lee J.-S."/>
        </authorList>
    </citation>
    <scope>NUCLEOTIDE SEQUENCE [LARGE SCALE GENOMIC DNA]</scope>
    <source>
        <strain evidence="2 3">B3-10</strain>
    </source>
</reference>